<organism evidence="1 2">
    <name type="scientific">Methylococcus capsulatus (strain ATCC 33009 / NCIMB 11132 / Bath)</name>
    <dbReference type="NCBI Taxonomy" id="243233"/>
    <lineage>
        <taxon>Bacteria</taxon>
        <taxon>Pseudomonadati</taxon>
        <taxon>Pseudomonadota</taxon>
        <taxon>Gammaproteobacteria</taxon>
        <taxon>Methylococcales</taxon>
        <taxon>Methylococcaceae</taxon>
        <taxon>Methylococcus</taxon>
    </lineage>
</organism>
<dbReference type="HOGENOM" id="CLU_3100675_0_0_6"/>
<protein>
    <submittedName>
        <fullName evidence="1">Uncharacterized protein</fullName>
    </submittedName>
</protein>
<reference evidence="1 2" key="1">
    <citation type="journal article" date="2004" name="PLoS Biol.">
        <title>Genomic insights into methanotrophy: the complete genome sequence of Methylococcus capsulatus (Bath).</title>
        <authorList>
            <person name="Ward N.L."/>
            <person name="Larsen O."/>
            <person name="Sakwa J."/>
            <person name="Bruseth L."/>
            <person name="Khouri H.M."/>
            <person name="Durkin A.S."/>
            <person name="Dimitrov G."/>
            <person name="Jiang L."/>
            <person name="Scanlan D."/>
            <person name="Kang K.H."/>
            <person name="Lewis M.R."/>
            <person name="Nelson K.E."/>
            <person name="Methe B.A."/>
            <person name="Wu M."/>
            <person name="Heidelberg J.F."/>
            <person name="Paulsen I.T."/>
            <person name="Fouts D.E."/>
            <person name="Ravel J."/>
            <person name="Tettelin H."/>
            <person name="Ren Q."/>
            <person name="Read T.D."/>
            <person name="DeBoy R.T."/>
            <person name="Seshadri R."/>
            <person name="Salzberg S.L."/>
            <person name="Jensen H.B."/>
            <person name="Birkeland N.K."/>
            <person name="Nelson W.C."/>
            <person name="Dodson R.J."/>
            <person name="Grindhaug S.H."/>
            <person name="Holt I.E."/>
            <person name="Eidhammer I."/>
            <person name="Jonasen I."/>
            <person name="Vanaken S."/>
            <person name="Utterback T.R."/>
            <person name="Feldblyum T.V."/>
            <person name="Fraser C.M."/>
            <person name="Lillehaug J.R."/>
            <person name="Eisen J.A."/>
        </authorList>
    </citation>
    <scope>NUCLEOTIDE SEQUENCE [LARGE SCALE GENOMIC DNA]</scope>
    <source>
        <strain evidence="2">ATCC 33009 / NCIMB 11132 / Bath</strain>
    </source>
</reference>
<evidence type="ECO:0000313" key="1">
    <source>
        <dbReference type="EMBL" id="AAU91655.1"/>
    </source>
</evidence>
<evidence type="ECO:0000313" key="2">
    <source>
        <dbReference type="Proteomes" id="UP000006821"/>
    </source>
</evidence>
<dbReference type="STRING" id="243233.MCA2141"/>
<gene>
    <name evidence="1" type="ordered locus">MCA2141</name>
</gene>
<accession>Q605Y1</accession>
<dbReference type="AlphaFoldDB" id="Q605Y1"/>
<name>Q605Y1_METCA</name>
<proteinExistence type="predicted"/>
<sequence>MVGGSNPLAPTNSQNQESGLGDFTCRFFYCPRDQIVRSHRARSPPHGHFLE</sequence>
<dbReference type="KEGG" id="mca:MCA2141"/>
<dbReference type="EMBL" id="AE017282">
    <property type="protein sequence ID" value="AAU91655.1"/>
    <property type="molecule type" value="Genomic_DNA"/>
</dbReference>
<dbReference type="Proteomes" id="UP000006821">
    <property type="component" value="Chromosome"/>
</dbReference>